<dbReference type="RefSeq" id="WP_268918151.1">
    <property type="nucleotide sequence ID" value="NZ_CP124548.1"/>
</dbReference>
<dbReference type="Gene3D" id="3.40.50.1000">
    <property type="entry name" value="HAD superfamily/HAD-like"/>
    <property type="match status" value="1"/>
</dbReference>
<evidence type="ECO:0000313" key="1">
    <source>
        <dbReference type="EMBL" id="MCZ0858823.1"/>
    </source>
</evidence>
<dbReference type="InterPro" id="IPR006439">
    <property type="entry name" value="HAD-SF_hydro_IA"/>
</dbReference>
<name>A0ABT4IAP5_9ACTO</name>
<dbReference type="Proteomes" id="UP001072034">
    <property type="component" value="Unassembled WGS sequence"/>
</dbReference>
<dbReference type="InterPro" id="IPR023214">
    <property type="entry name" value="HAD_sf"/>
</dbReference>
<sequence>MSTDAASEPPPAPPLPPSGTTAVRAVLLDADGVLQLIGTPWYRALSAGGGEPFAKALLSREGPALSGRESLRNLLERLVVELDLARGADELMALWRQATPDPPAWQLVRELRAAGYLTVLATNQHEERREWMRTALGYDGLCDVDAYSCLLGAAKPDPDYFRAALAMAGVSTGEALFVDDSAENIAAAAALGLRTLHHPTDAGGRVLRRGVVEALSA</sequence>
<dbReference type="EMBL" id="JAPTMY010000031">
    <property type="protein sequence ID" value="MCZ0858823.1"/>
    <property type="molecule type" value="Genomic_DNA"/>
</dbReference>
<dbReference type="SFLD" id="SFLDG01129">
    <property type="entry name" value="C1.5:_HAD__Beta-PGM__Phosphata"/>
    <property type="match status" value="1"/>
</dbReference>
<dbReference type="SUPFAM" id="SSF56784">
    <property type="entry name" value="HAD-like"/>
    <property type="match status" value="1"/>
</dbReference>
<evidence type="ECO:0000313" key="2">
    <source>
        <dbReference type="Proteomes" id="UP001072034"/>
    </source>
</evidence>
<dbReference type="GO" id="GO:0016787">
    <property type="term" value="F:hydrolase activity"/>
    <property type="evidence" value="ECO:0007669"/>
    <property type="project" value="UniProtKB-KW"/>
</dbReference>
<comment type="caution">
    <text evidence="1">The sequence shown here is derived from an EMBL/GenBank/DDBJ whole genome shotgun (WGS) entry which is preliminary data.</text>
</comment>
<organism evidence="1 2">
    <name type="scientific">Actinomyces israelii</name>
    <dbReference type="NCBI Taxonomy" id="1659"/>
    <lineage>
        <taxon>Bacteria</taxon>
        <taxon>Bacillati</taxon>
        <taxon>Actinomycetota</taxon>
        <taxon>Actinomycetes</taxon>
        <taxon>Actinomycetales</taxon>
        <taxon>Actinomycetaceae</taxon>
        <taxon>Actinomyces</taxon>
    </lineage>
</organism>
<dbReference type="PANTHER" id="PTHR43611">
    <property type="entry name" value="ALPHA-D-GLUCOSE 1-PHOSPHATE PHOSPHATASE"/>
    <property type="match status" value="1"/>
</dbReference>
<gene>
    <name evidence="1" type="ORF">OHJ16_12305</name>
</gene>
<dbReference type="SFLD" id="SFLDS00003">
    <property type="entry name" value="Haloacid_Dehalogenase"/>
    <property type="match status" value="1"/>
</dbReference>
<reference evidence="1" key="1">
    <citation type="submission" date="2022-10" db="EMBL/GenBank/DDBJ databases">
        <title>Genome sequence of Actinomyces israelii ATCC 10048.</title>
        <authorList>
            <person name="Watt R.M."/>
            <person name="Tong W.M."/>
        </authorList>
    </citation>
    <scope>NUCLEOTIDE SEQUENCE</scope>
    <source>
        <strain evidence="1">ATCC 10048</strain>
    </source>
</reference>
<keyword evidence="1" id="KW-0378">Hydrolase</keyword>
<proteinExistence type="predicted"/>
<dbReference type="NCBIfam" id="TIGR01509">
    <property type="entry name" value="HAD-SF-IA-v3"/>
    <property type="match status" value="1"/>
</dbReference>
<accession>A0ABT4IAP5</accession>
<dbReference type="PRINTS" id="PR00413">
    <property type="entry name" value="HADHALOGNASE"/>
</dbReference>
<protein>
    <submittedName>
        <fullName evidence="1">HAD-IA family hydrolase</fullName>
    </submittedName>
</protein>
<dbReference type="InterPro" id="IPR036412">
    <property type="entry name" value="HAD-like_sf"/>
</dbReference>
<dbReference type="PANTHER" id="PTHR43611:SF3">
    <property type="entry name" value="FLAVIN MONONUCLEOTIDE HYDROLASE 1, CHLOROPLATIC"/>
    <property type="match status" value="1"/>
</dbReference>
<dbReference type="Pfam" id="PF00702">
    <property type="entry name" value="Hydrolase"/>
    <property type="match status" value="1"/>
</dbReference>
<keyword evidence="2" id="KW-1185">Reference proteome</keyword>